<dbReference type="SUPFAM" id="SSF103473">
    <property type="entry name" value="MFS general substrate transporter"/>
    <property type="match status" value="1"/>
</dbReference>
<keyword evidence="4 6" id="KW-0472">Membrane</keyword>
<sequence length="134" mass="15171">ALEQPIFTDDKDNKEEEDEKKKGQCASFMDMFVDIGKDWVFTGPYPKLRRRMVAILLTWPINSGVYYGITLNAKNLSGNFYLNLLISGLIEIPAILFVIFSISKWEVGRKKILMFTFALCAGLMGLIAAIQVEI</sequence>
<evidence type="ECO:0000256" key="2">
    <source>
        <dbReference type="ARBA" id="ARBA00022692"/>
    </source>
</evidence>
<feature type="transmembrane region" description="Helical" evidence="6">
    <location>
        <begin position="112"/>
        <end position="132"/>
    </location>
</feature>
<reference evidence="7" key="1">
    <citation type="journal article" date="2010" name="Science">
        <title>Plasticity of animal genome architecture unmasked by rapid evolution of a pelagic tunicate.</title>
        <authorList>
            <person name="Denoeud F."/>
            <person name="Henriet S."/>
            <person name="Mungpakdee S."/>
            <person name="Aury J.M."/>
            <person name="Da Silva C."/>
            <person name="Brinkmann H."/>
            <person name="Mikhaleva J."/>
            <person name="Olsen L.C."/>
            <person name="Jubin C."/>
            <person name="Canestro C."/>
            <person name="Bouquet J.M."/>
            <person name="Danks G."/>
            <person name="Poulain J."/>
            <person name="Campsteijn C."/>
            <person name="Adamski M."/>
            <person name="Cross I."/>
            <person name="Yadetie F."/>
            <person name="Muffato M."/>
            <person name="Louis A."/>
            <person name="Butcher S."/>
            <person name="Tsagkogeorga G."/>
            <person name="Konrad A."/>
            <person name="Singh S."/>
            <person name="Jensen M.F."/>
            <person name="Cong E.H."/>
            <person name="Eikeseth-Otteraa H."/>
            <person name="Noel B."/>
            <person name="Anthouard V."/>
            <person name="Porcel B.M."/>
            <person name="Kachouri-Lafond R."/>
            <person name="Nishino A."/>
            <person name="Ugolini M."/>
            <person name="Chourrout P."/>
            <person name="Nishida H."/>
            <person name="Aasland R."/>
            <person name="Huzurbazar S."/>
            <person name="Westhof E."/>
            <person name="Delsuc F."/>
            <person name="Lehrach H."/>
            <person name="Reinhardt R."/>
            <person name="Weissenbach J."/>
            <person name="Roy S.W."/>
            <person name="Artiguenave F."/>
            <person name="Postlethwait J.H."/>
            <person name="Manak J.R."/>
            <person name="Thompson E.M."/>
            <person name="Jaillon O."/>
            <person name="Du Pasquier L."/>
            <person name="Boudinot P."/>
            <person name="Liberles D.A."/>
            <person name="Volff J.N."/>
            <person name="Philippe H."/>
            <person name="Lenhard B."/>
            <person name="Roest Crollius H."/>
            <person name="Wincker P."/>
            <person name="Chourrout D."/>
        </authorList>
    </citation>
    <scope>NUCLEOTIDE SEQUENCE [LARGE SCALE GENOMIC DNA]</scope>
</reference>
<dbReference type="Proteomes" id="UP000001307">
    <property type="component" value="Unassembled WGS sequence"/>
</dbReference>
<evidence type="ECO:0008006" key="9">
    <source>
        <dbReference type="Google" id="ProtNLM"/>
    </source>
</evidence>
<dbReference type="AlphaFoldDB" id="E4Y339"/>
<evidence type="ECO:0000256" key="5">
    <source>
        <dbReference type="SAM" id="MobiDB-lite"/>
    </source>
</evidence>
<name>E4Y339_OIKDI</name>
<feature type="non-terminal residue" evidence="7">
    <location>
        <position position="1"/>
    </location>
</feature>
<protein>
    <recommendedName>
        <fullName evidence="9">Major facilitator superfamily associated domain-containing protein</fullName>
    </recommendedName>
</protein>
<feature type="compositionally biased region" description="Basic and acidic residues" evidence="5">
    <location>
        <begin position="8"/>
        <end position="20"/>
    </location>
</feature>
<evidence type="ECO:0000256" key="1">
    <source>
        <dbReference type="ARBA" id="ARBA00004141"/>
    </source>
</evidence>
<proteinExistence type="predicted"/>
<evidence type="ECO:0000256" key="3">
    <source>
        <dbReference type="ARBA" id="ARBA00022989"/>
    </source>
</evidence>
<dbReference type="Gene3D" id="1.20.1250.20">
    <property type="entry name" value="MFS general substrate transporter like domains"/>
    <property type="match status" value="1"/>
</dbReference>
<evidence type="ECO:0000256" key="6">
    <source>
        <dbReference type="SAM" id="Phobius"/>
    </source>
</evidence>
<keyword evidence="3 6" id="KW-1133">Transmembrane helix</keyword>
<accession>E4Y339</accession>
<organism evidence="7">
    <name type="scientific">Oikopleura dioica</name>
    <name type="common">Tunicate</name>
    <dbReference type="NCBI Taxonomy" id="34765"/>
    <lineage>
        <taxon>Eukaryota</taxon>
        <taxon>Metazoa</taxon>
        <taxon>Chordata</taxon>
        <taxon>Tunicata</taxon>
        <taxon>Appendicularia</taxon>
        <taxon>Copelata</taxon>
        <taxon>Oikopleuridae</taxon>
        <taxon>Oikopleura</taxon>
    </lineage>
</organism>
<dbReference type="OrthoDB" id="3936150at2759"/>
<dbReference type="InParanoid" id="E4Y339"/>
<feature type="transmembrane region" description="Helical" evidence="6">
    <location>
        <begin position="52"/>
        <end position="69"/>
    </location>
</feature>
<feature type="region of interest" description="Disordered" evidence="5">
    <location>
        <begin position="1"/>
        <end position="20"/>
    </location>
</feature>
<dbReference type="InterPro" id="IPR036259">
    <property type="entry name" value="MFS_trans_sf"/>
</dbReference>
<evidence type="ECO:0000256" key="4">
    <source>
        <dbReference type="ARBA" id="ARBA00023136"/>
    </source>
</evidence>
<dbReference type="PANTHER" id="PTHR24064">
    <property type="entry name" value="SOLUTE CARRIER FAMILY 22 MEMBER"/>
    <property type="match status" value="1"/>
</dbReference>
<gene>
    <name evidence="7" type="ORF">GSOID_T00001384001</name>
</gene>
<keyword evidence="8" id="KW-1185">Reference proteome</keyword>
<dbReference type="EMBL" id="FN654022">
    <property type="protein sequence ID" value="CBY16263.1"/>
    <property type="molecule type" value="Genomic_DNA"/>
</dbReference>
<feature type="transmembrane region" description="Helical" evidence="6">
    <location>
        <begin position="81"/>
        <end position="100"/>
    </location>
</feature>
<evidence type="ECO:0000313" key="8">
    <source>
        <dbReference type="Proteomes" id="UP000001307"/>
    </source>
</evidence>
<keyword evidence="2 6" id="KW-0812">Transmembrane</keyword>
<evidence type="ECO:0000313" key="7">
    <source>
        <dbReference type="EMBL" id="CBY16263.1"/>
    </source>
</evidence>
<dbReference type="GO" id="GO:0016020">
    <property type="term" value="C:membrane"/>
    <property type="evidence" value="ECO:0007669"/>
    <property type="project" value="UniProtKB-SubCell"/>
</dbReference>
<comment type="subcellular location">
    <subcellularLocation>
        <location evidence="1">Membrane</location>
        <topology evidence="1">Multi-pass membrane protein</topology>
    </subcellularLocation>
</comment>